<evidence type="ECO:0000256" key="1">
    <source>
        <dbReference type="ARBA" id="ARBA00004651"/>
    </source>
</evidence>
<protein>
    <recommendedName>
        <fullName evidence="9">Polysaccharide biosynthesis protein C-terminal domain-containing protein</fullName>
    </recommendedName>
</protein>
<feature type="transmembrane region" description="Helical" evidence="6">
    <location>
        <begin position="79"/>
        <end position="102"/>
    </location>
</feature>
<keyword evidence="3 6" id="KW-0812">Transmembrane</keyword>
<evidence type="ECO:0000256" key="3">
    <source>
        <dbReference type="ARBA" id="ARBA00022692"/>
    </source>
</evidence>
<accession>A0A6H2H856</accession>
<comment type="subcellular location">
    <subcellularLocation>
        <location evidence="1">Cell membrane</location>
        <topology evidence="1">Multi-pass membrane protein</topology>
    </subcellularLocation>
</comment>
<feature type="transmembrane region" description="Helical" evidence="6">
    <location>
        <begin position="391"/>
        <end position="411"/>
    </location>
</feature>
<dbReference type="PANTHER" id="PTHR30250">
    <property type="entry name" value="PST FAMILY PREDICTED COLANIC ACID TRANSPORTER"/>
    <property type="match status" value="1"/>
</dbReference>
<dbReference type="Pfam" id="PF01943">
    <property type="entry name" value="Polysacc_synt"/>
    <property type="match status" value="1"/>
</dbReference>
<evidence type="ECO:0008006" key="9">
    <source>
        <dbReference type="Google" id="ProtNLM"/>
    </source>
</evidence>
<evidence type="ECO:0000256" key="2">
    <source>
        <dbReference type="ARBA" id="ARBA00022475"/>
    </source>
</evidence>
<dbReference type="EMBL" id="CP051461">
    <property type="protein sequence ID" value="QJC55774.1"/>
    <property type="molecule type" value="Genomic_DNA"/>
</dbReference>
<feature type="transmembrane region" description="Helical" evidence="6">
    <location>
        <begin position="365"/>
        <end position="385"/>
    </location>
</feature>
<dbReference type="InterPro" id="IPR050833">
    <property type="entry name" value="Poly_Biosynth_Transport"/>
</dbReference>
<feature type="transmembrane region" description="Helical" evidence="6">
    <location>
        <begin position="7"/>
        <end position="31"/>
    </location>
</feature>
<keyword evidence="8" id="KW-1185">Reference proteome</keyword>
<dbReference type="InterPro" id="IPR002797">
    <property type="entry name" value="Polysacc_synth"/>
</dbReference>
<evidence type="ECO:0000256" key="4">
    <source>
        <dbReference type="ARBA" id="ARBA00022989"/>
    </source>
</evidence>
<dbReference type="Proteomes" id="UP000502041">
    <property type="component" value="Chromosome"/>
</dbReference>
<keyword evidence="2" id="KW-1003">Cell membrane</keyword>
<feature type="transmembrane region" description="Helical" evidence="6">
    <location>
        <begin position="37"/>
        <end position="58"/>
    </location>
</feature>
<feature type="transmembrane region" description="Helical" evidence="6">
    <location>
        <begin position="301"/>
        <end position="325"/>
    </location>
</feature>
<keyword evidence="5 6" id="KW-0472">Membrane</keyword>
<dbReference type="RefSeq" id="WP_272953639.1">
    <property type="nucleotide sequence ID" value="NZ_CP051461.1"/>
</dbReference>
<organism evidence="7 8">
    <name type="scientific">Polaromonas vacuolata</name>
    <dbReference type="NCBI Taxonomy" id="37448"/>
    <lineage>
        <taxon>Bacteria</taxon>
        <taxon>Pseudomonadati</taxon>
        <taxon>Pseudomonadota</taxon>
        <taxon>Betaproteobacteria</taxon>
        <taxon>Burkholderiales</taxon>
        <taxon>Comamonadaceae</taxon>
        <taxon>Polaromonas</taxon>
    </lineage>
</organism>
<dbReference type="PANTHER" id="PTHR30250:SF26">
    <property type="entry name" value="PSMA PROTEIN"/>
    <property type="match status" value="1"/>
</dbReference>
<name>A0A6H2H856_9BURK</name>
<feature type="transmembrane region" description="Helical" evidence="6">
    <location>
        <begin position="331"/>
        <end position="353"/>
    </location>
</feature>
<feature type="transmembrane region" description="Helical" evidence="6">
    <location>
        <begin position="122"/>
        <end position="143"/>
    </location>
</feature>
<feature type="transmembrane region" description="Helical" evidence="6">
    <location>
        <begin position="155"/>
        <end position="176"/>
    </location>
</feature>
<feature type="transmembrane region" description="Helical" evidence="6">
    <location>
        <begin position="220"/>
        <end position="239"/>
    </location>
</feature>
<proteinExistence type="predicted"/>
<reference evidence="7 8" key="1">
    <citation type="submission" date="2020-04" db="EMBL/GenBank/DDBJ databases">
        <title>Complete genome of a Psychrophilic, Marine, Gas Vacuolate Bacterium Polaromonas vacuolata KCTC 22033T.</title>
        <authorList>
            <person name="Hwang K."/>
            <person name="Kim K.M."/>
        </authorList>
    </citation>
    <scope>NUCLEOTIDE SEQUENCE [LARGE SCALE GENOMIC DNA]</scope>
    <source>
        <strain evidence="7 8">KCTC 22033</strain>
    </source>
</reference>
<dbReference type="AlphaFoldDB" id="A0A6H2H856"/>
<sequence length="480" mass="51856">MSVGRHTLYNLGAAVFPMVIAIVTVPLYLGYIGAERYGVLAVIWALLGYFGFFDLGFGRAVTQRMARISDSDDSERSKLLWTALLTTFALGMLASVLLWLFAEYILLNKIDMSVHSRAEVTAAVAWMLLALPVLLPTTVLQGALQARLRFGEVNVIQLACGIISQLLPLAVAASGYVELRMLVPAALASRILLAALLFQQSRQHVPLIGQPEIDSVHLKAMLTYGGWVSVMTFLGPMLVTIDRLLIATLGGAKAVASYTVPFDLVSRTMVISGSLSSALFPRLASASPEQALHLAERATAVLIAVITPVVIVGTFLAAPFLNVWIGETFANASAGVAELILLGVWTNALVIPYHARLMAIGKPRTVVIIYLVQIPIYLMMLWVGIRFWGVVGAAGAWSLRVLLDTCMLLYVNGSLAKTLRLAAPSSALVALSAAVVMLFNLQPMFHWSAGAFLVTLSLFMNRDQLINVFNTFKQRAGAPT</sequence>
<dbReference type="CDD" id="cd13128">
    <property type="entry name" value="MATE_Wzx_like"/>
    <property type="match status" value="1"/>
</dbReference>
<evidence type="ECO:0000256" key="5">
    <source>
        <dbReference type="ARBA" id="ARBA00023136"/>
    </source>
</evidence>
<evidence type="ECO:0000313" key="7">
    <source>
        <dbReference type="EMBL" id="QJC55774.1"/>
    </source>
</evidence>
<dbReference type="GO" id="GO:0005886">
    <property type="term" value="C:plasma membrane"/>
    <property type="evidence" value="ECO:0007669"/>
    <property type="project" value="UniProtKB-SubCell"/>
</dbReference>
<evidence type="ECO:0000313" key="8">
    <source>
        <dbReference type="Proteomes" id="UP000502041"/>
    </source>
</evidence>
<gene>
    <name evidence="7" type="ORF">HC248_01057</name>
</gene>
<dbReference type="KEGG" id="pvac:HC248_01057"/>
<evidence type="ECO:0000256" key="6">
    <source>
        <dbReference type="SAM" id="Phobius"/>
    </source>
</evidence>
<keyword evidence="4 6" id="KW-1133">Transmembrane helix</keyword>
<feature type="transmembrane region" description="Helical" evidence="6">
    <location>
        <begin position="418"/>
        <end position="439"/>
    </location>
</feature>